<feature type="transmembrane region" description="Helical" evidence="5">
    <location>
        <begin position="86"/>
        <end position="108"/>
    </location>
</feature>
<evidence type="ECO:0000256" key="3">
    <source>
        <dbReference type="ARBA" id="ARBA00022989"/>
    </source>
</evidence>
<feature type="domain" description="EamA" evidence="6">
    <location>
        <begin position="146"/>
        <end position="291"/>
    </location>
</feature>
<feature type="transmembrane region" description="Helical" evidence="5">
    <location>
        <begin position="179"/>
        <end position="197"/>
    </location>
</feature>
<dbReference type="GO" id="GO:0016020">
    <property type="term" value="C:membrane"/>
    <property type="evidence" value="ECO:0007669"/>
    <property type="project" value="UniProtKB-SubCell"/>
</dbReference>
<keyword evidence="3 5" id="KW-1133">Transmembrane helix</keyword>
<dbReference type="PANTHER" id="PTHR32322:SF2">
    <property type="entry name" value="EAMA DOMAIN-CONTAINING PROTEIN"/>
    <property type="match status" value="1"/>
</dbReference>
<feature type="transmembrane region" description="Helical" evidence="5">
    <location>
        <begin position="61"/>
        <end position="80"/>
    </location>
</feature>
<dbReference type="InterPro" id="IPR000620">
    <property type="entry name" value="EamA_dom"/>
</dbReference>
<keyword evidence="2 5" id="KW-0812">Transmembrane</keyword>
<dbReference type="SUPFAM" id="SSF103481">
    <property type="entry name" value="Multidrug resistance efflux transporter EmrE"/>
    <property type="match status" value="2"/>
</dbReference>
<protein>
    <submittedName>
        <fullName evidence="7">EamA-like transporter family protein</fullName>
    </submittedName>
</protein>
<sequence>MNWIFYSILTAITGSFWNIENKMGLDYIQTAGFIAYFNLVALLLILLFAFYKRATLRPEKYSILCGITQGTALLFLNYAFNLIPNPGIIMAVFRIQVLFTLFLNILVFKTRLELNKLLFIFLVLVGIYLIAIGQHGHKDSKTEHMTWIVYSIIAAILMSIKDIFIKFASNVKKNTVDNIVVNTIFIQTIIFLLYDFIKQDNLDALNKHNKSVFTSFTDYKYILLCGVAYFLYIYFLSAACKLAKNVGYVKAIDCLGIAITTIAASYLFDKPINITTIIGIVLIIINIILLSIL</sequence>
<reference evidence="7" key="1">
    <citation type="journal article" date="2019" name="Philos. Trans. R. Soc. Lond., B, Biol. Sci.">
        <title>Targeted metagenomic recovery of four divergent viruses reveals shared and distinctive characteristics of giant viruses of marine eukaryotes.</title>
        <authorList>
            <person name="Needham D.M."/>
            <person name="Poirier C."/>
            <person name="Hehenberger E."/>
            <person name="Jimenez V."/>
            <person name="Swalwell J.E."/>
            <person name="Santoro A.E."/>
            <person name="Worden A.Z."/>
        </authorList>
    </citation>
    <scope>NUCLEOTIDE SEQUENCE</scope>
    <source>
        <strain evidence="7">OPacV-421</strain>
    </source>
</reference>
<dbReference type="InterPro" id="IPR037185">
    <property type="entry name" value="EmrE-like"/>
</dbReference>
<name>A0A5J6VLF4_9VIRU</name>
<dbReference type="Gene3D" id="1.10.3730.20">
    <property type="match status" value="1"/>
</dbReference>
<feature type="transmembrane region" description="Helical" evidence="5">
    <location>
        <begin position="219"/>
        <end position="236"/>
    </location>
</feature>
<feature type="domain" description="EamA" evidence="6">
    <location>
        <begin position="2"/>
        <end position="131"/>
    </location>
</feature>
<accession>A0A5J6VLF4</accession>
<keyword evidence="4 5" id="KW-0472">Membrane</keyword>
<comment type="subcellular location">
    <subcellularLocation>
        <location evidence="1">Membrane</location>
        <topology evidence="1">Multi-pass membrane protein</topology>
    </subcellularLocation>
</comment>
<evidence type="ECO:0000259" key="6">
    <source>
        <dbReference type="Pfam" id="PF00892"/>
    </source>
</evidence>
<organism evidence="7">
    <name type="scientific">Megaviridae environmental sample</name>
    <dbReference type="NCBI Taxonomy" id="1737588"/>
    <lineage>
        <taxon>Viruses</taxon>
        <taxon>Varidnaviria</taxon>
        <taxon>Bamfordvirae</taxon>
        <taxon>Nucleocytoviricota</taxon>
        <taxon>Megaviricetes</taxon>
        <taxon>Imitervirales</taxon>
        <taxon>Mimiviridae</taxon>
        <taxon>environmental samples</taxon>
    </lineage>
</organism>
<dbReference type="InterPro" id="IPR050638">
    <property type="entry name" value="AA-Vitamin_Transporters"/>
</dbReference>
<proteinExistence type="predicted"/>
<evidence type="ECO:0000256" key="4">
    <source>
        <dbReference type="ARBA" id="ARBA00023136"/>
    </source>
</evidence>
<feature type="transmembrane region" description="Helical" evidence="5">
    <location>
        <begin position="248"/>
        <end position="268"/>
    </location>
</feature>
<evidence type="ECO:0000256" key="5">
    <source>
        <dbReference type="SAM" id="Phobius"/>
    </source>
</evidence>
<evidence type="ECO:0000256" key="1">
    <source>
        <dbReference type="ARBA" id="ARBA00004141"/>
    </source>
</evidence>
<evidence type="ECO:0000313" key="7">
    <source>
        <dbReference type="EMBL" id="QFG75106.1"/>
    </source>
</evidence>
<dbReference type="PANTHER" id="PTHR32322">
    <property type="entry name" value="INNER MEMBRANE TRANSPORTER"/>
    <property type="match status" value="1"/>
</dbReference>
<evidence type="ECO:0000256" key="2">
    <source>
        <dbReference type="ARBA" id="ARBA00022692"/>
    </source>
</evidence>
<feature type="transmembrane region" description="Helical" evidence="5">
    <location>
        <begin position="117"/>
        <end position="135"/>
    </location>
</feature>
<dbReference type="Pfam" id="PF00892">
    <property type="entry name" value="EamA"/>
    <property type="match status" value="2"/>
</dbReference>
<feature type="transmembrane region" description="Helical" evidence="5">
    <location>
        <begin position="274"/>
        <end position="292"/>
    </location>
</feature>
<feature type="transmembrane region" description="Helical" evidence="5">
    <location>
        <begin position="147"/>
        <end position="167"/>
    </location>
</feature>
<dbReference type="EMBL" id="MN448299">
    <property type="protein sequence ID" value="QFG75106.1"/>
    <property type="molecule type" value="Genomic_DNA"/>
</dbReference>
<feature type="transmembrane region" description="Helical" evidence="5">
    <location>
        <begin position="27"/>
        <end position="49"/>
    </location>
</feature>